<evidence type="ECO:0000256" key="3">
    <source>
        <dbReference type="ARBA" id="ARBA00023098"/>
    </source>
</evidence>
<dbReference type="RefSeq" id="WP_155363296.1">
    <property type="nucleotide sequence ID" value="NZ_CP043930.1"/>
</dbReference>
<feature type="domain" description="PNPLA" evidence="6">
    <location>
        <begin position="7"/>
        <end position="231"/>
    </location>
</feature>
<feature type="active site" description="Proton acceptor" evidence="4">
    <location>
        <position position="218"/>
    </location>
</feature>
<sequence>MPKYGLALSGGGFRATLYHLGVVRFLRDIGALKEVTDIASVSGGSILAAHLALNWDRYTGDEDSFNAAAQEVIELIQFDVRNHIVRRMPLQALLSLLSRLHLWNSRNITPNAILERYYRDRLYGDRCIYELPEQPMLHILTTNVSSGGMSVFNRNGLYIQTRSDDGNTSFRHIPGEMAGIPKVVGASSAFPGFFPPAEINAEDLGVQEGEFPTEYFTDGGVYDNLGLRTFFWLKDHGASFDQVFVSDAGKPFQILTEGALGFVGQMVRASEISMDRVWQLEQERFHSTPGFVFFPMTNMVELEDDPTAMHPVIQAEVQGIRTDLDHFSNLEVTALAMHGYEVSRNVCRQEKVFGDQELPACPPWGPKLKLAESPLAAETREPGSHEPAHATRISRELRKSSRRRIWGTLLDWLDWPSYIYVAIAFVILILAPYKFYQFYQISQTQKMIITAIKLGDNDIHQILDLVTIDPTQNWVSAAVQEKPDPSQVSYAGFEVLEHNRIIDLRHWNPDAETEEQRGLIYLRDRITFKKLPTYKGDGHLVFQVPVRDQKMQFRQPHNRLQCSITRITNPVDLHGQKRRIYEFDYDVSELPPDESTTIEMEVLLDYPNSARAPFRLHTKTDLIAVWLLFPTDRPYHTYSLLSYPIDGSEAPRLMNPRYNINHPYGSLIGWSVVNPDENRIYECRWTFE</sequence>
<dbReference type="PANTHER" id="PTHR14226">
    <property type="entry name" value="NEUROPATHY TARGET ESTERASE/SWISS CHEESE D.MELANOGASTER"/>
    <property type="match status" value="1"/>
</dbReference>
<dbReference type="SUPFAM" id="SSF52151">
    <property type="entry name" value="FabD/lysophospholipase-like"/>
    <property type="match status" value="1"/>
</dbReference>
<dbReference type="PANTHER" id="PTHR14226:SF78">
    <property type="entry name" value="SLR0060 PROTEIN"/>
    <property type="match status" value="1"/>
</dbReference>
<keyword evidence="5" id="KW-0812">Transmembrane</keyword>
<keyword evidence="5" id="KW-0472">Membrane</keyword>
<evidence type="ECO:0000313" key="7">
    <source>
        <dbReference type="EMBL" id="QGQ22207.1"/>
    </source>
</evidence>
<evidence type="ECO:0000256" key="1">
    <source>
        <dbReference type="ARBA" id="ARBA00022801"/>
    </source>
</evidence>
<dbReference type="InterPro" id="IPR050301">
    <property type="entry name" value="NTE"/>
</dbReference>
<reference evidence="7 8" key="1">
    <citation type="submission" date="2019-09" db="EMBL/GenBank/DDBJ databases">
        <title>Gimesia benthica sp. nov., a novel bacterium isolated from deep-sea water of the Northwest Indian Ocean.</title>
        <authorList>
            <person name="Dai X."/>
        </authorList>
    </citation>
    <scope>NUCLEOTIDE SEQUENCE [LARGE SCALE GENOMIC DNA]</scope>
    <source>
        <strain evidence="7 8">E7</strain>
    </source>
</reference>
<evidence type="ECO:0000313" key="8">
    <source>
        <dbReference type="Proteomes" id="UP000427281"/>
    </source>
</evidence>
<accession>A0A6I6A776</accession>
<keyword evidence="5" id="KW-1133">Transmembrane helix</keyword>
<gene>
    <name evidence="7" type="ORF">F1728_05665</name>
</gene>
<proteinExistence type="predicted"/>
<evidence type="ECO:0000256" key="5">
    <source>
        <dbReference type="SAM" id="Phobius"/>
    </source>
</evidence>
<keyword evidence="2 4" id="KW-0442">Lipid degradation</keyword>
<evidence type="ECO:0000256" key="2">
    <source>
        <dbReference type="ARBA" id="ARBA00022963"/>
    </source>
</evidence>
<protein>
    <submittedName>
        <fullName evidence="7">Patatin-like phospholipase family protein</fullName>
    </submittedName>
</protein>
<dbReference type="EMBL" id="CP043930">
    <property type="protein sequence ID" value="QGQ22207.1"/>
    <property type="molecule type" value="Genomic_DNA"/>
</dbReference>
<dbReference type="PROSITE" id="PS51635">
    <property type="entry name" value="PNPLA"/>
    <property type="match status" value="1"/>
</dbReference>
<dbReference type="Pfam" id="PF01734">
    <property type="entry name" value="Patatin"/>
    <property type="match status" value="1"/>
</dbReference>
<evidence type="ECO:0000259" key="6">
    <source>
        <dbReference type="PROSITE" id="PS51635"/>
    </source>
</evidence>
<feature type="short sequence motif" description="DGA/G" evidence="4">
    <location>
        <begin position="218"/>
        <end position="220"/>
    </location>
</feature>
<name>A0A6I6A776_9PLAN</name>
<keyword evidence="8" id="KW-1185">Reference proteome</keyword>
<keyword evidence="3 4" id="KW-0443">Lipid metabolism</keyword>
<dbReference type="GO" id="GO:0016787">
    <property type="term" value="F:hydrolase activity"/>
    <property type="evidence" value="ECO:0007669"/>
    <property type="project" value="UniProtKB-UniRule"/>
</dbReference>
<dbReference type="AlphaFoldDB" id="A0A6I6A776"/>
<keyword evidence="1 4" id="KW-0378">Hydrolase</keyword>
<dbReference type="KEGG" id="gim:F1728_05665"/>
<feature type="transmembrane region" description="Helical" evidence="5">
    <location>
        <begin position="418"/>
        <end position="436"/>
    </location>
</feature>
<organism evidence="7 8">
    <name type="scientific">Gimesia benthica</name>
    <dbReference type="NCBI Taxonomy" id="2608982"/>
    <lineage>
        <taxon>Bacteria</taxon>
        <taxon>Pseudomonadati</taxon>
        <taxon>Planctomycetota</taxon>
        <taxon>Planctomycetia</taxon>
        <taxon>Planctomycetales</taxon>
        <taxon>Planctomycetaceae</taxon>
        <taxon>Gimesia</taxon>
    </lineage>
</organism>
<dbReference type="GO" id="GO:0016042">
    <property type="term" value="P:lipid catabolic process"/>
    <property type="evidence" value="ECO:0007669"/>
    <property type="project" value="UniProtKB-UniRule"/>
</dbReference>
<dbReference type="Gene3D" id="3.40.1090.10">
    <property type="entry name" value="Cytosolic phospholipase A2 catalytic domain"/>
    <property type="match status" value="2"/>
</dbReference>
<comment type="caution">
    <text evidence="4">Lacks conserved residue(s) required for the propagation of feature annotation.</text>
</comment>
<dbReference type="InterPro" id="IPR016035">
    <property type="entry name" value="Acyl_Trfase/lysoPLipase"/>
</dbReference>
<dbReference type="InterPro" id="IPR002641">
    <property type="entry name" value="PNPLA_dom"/>
</dbReference>
<feature type="active site" description="Nucleophile" evidence="4">
    <location>
        <position position="42"/>
    </location>
</feature>
<dbReference type="Proteomes" id="UP000427281">
    <property type="component" value="Chromosome"/>
</dbReference>
<evidence type="ECO:0000256" key="4">
    <source>
        <dbReference type="PROSITE-ProRule" id="PRU01161"/>
    </source>
</evidence>